<dbReference type="AlphaFoldDB" id="A0A517Z3D3"/>
<dbReference type="PANTHER" id="PTHR35889:SF3">
    <property type="entry name" value="F-BOX DOMAIN-CONTAINING PROTEIN"/>
    <property type="match status" value="1"/>
</dbReference>
<dbReference type="KEGG" id="mri:Mal4_12860"/>
<feature type="region of interest" description="Disordered" evidence="1">
    <location>
        <begin position="714"/>
        <end position="737"/>
    </location>
</feature>
<keyword evidence="2" id="KW-0732">Signal</keyword>
<name>A0A517Z3D3_9PLAN</name>
<reference evidence="6 7" key="1">
    <citation type="submission" date="2019-02" db="EMBL/GenBank/DDBJ databases">
        <title>Deep-cultivation of Planctomycetes and their phenomic and genomic characterization uncovers novel biology.</title>
        <authorList>
            <person name="Wiegand S."/>
            <person name="Jogler M."/>
            <person name="Boedeker C."/>
            <person name="Pinto D."/>
            <person name="Vollmers J."/>
            <person name="Rivas-Marin E."/>
            <person name="Kohn T."/>
            <person name="Peeters S.H."/>
            <person name="Heuer A."/>
            <person name="Rast P."/>
            <person name="Oberbeckmann S."/>
            <person name="Bunk B."/>
            <person name="Jeske O."/>
            <person name="Meyerdierks A."/>
            <person name="Storesund J.E."/>
            <person name="Kallscheuer N."/>
            <person name="Luecker S."/>
            <person name="Lage O.M."/>
            <person name="Pohl T."/>
            <person name="Merkel B.J."/>
            <person name="Hornburger P."/>
            <person name="Mueller R.-W."/>
            <person name="Bruemmer F."/>
            <person name="Labrenz M."/>
            <person name="Spormann A.M."/>
            <person name="Op den Camp H."/>
            <person name="Overmann J."/>
            <person name="Amann R."/>
            <person name="Jetten M.S.M."/>
            <person name="Mascher T."/>
            <person name="Medema M.H."/>
            <person name="Devos D.P."/>
            <person name="Kaster A.-K."/>
            <person name="Ovreas L."/>
            <person name="Rohde M."/>
            <person name="Galperin M.Y."/>
            <person name="Jogler C."/>
        </authorList>
    </citation>
    <scope>NUCLEOTIDE SEQUENCE [LARGE SCALE GENOMIC DNA]</scope>
    <source>
        <strain evidence="6 7">Mal4</strain>
    </source>
</reference>
<feature type="domain" description="Cytochrome C Planctomycete-type" evidence="5">
    <location>
        <begin position="48"/>
        <end position="101"/>
    </location>
</feature>
<gene>
    <name evidence="6" type="ORF">Mal4_12860</name>
</gene>
<feature type="signal peptide" evidence="2">
    <location>
        <begin position="1"/>
        <end position="29"/>
    </location>
</feature>
<proteinExistence type="predicted"/>
<dbReference type="RefSeq" id="WP_197444153.1">
    <property type="nucleotide sequence ID" value="NZ_CP036275.1"/>
</dbReference>
<dbReference type="InterPro" id="IPR011429">
    <property type="entry name" value="Cyt_c_Planctomycete-type"/>
</dbReference>
<dbReference type="Pfam" id="PF07583">
    <property type="entry name" value="PSCyt2"/>
    <property type="match status" value="1"/>
</dbReference>
<dbReference type="Gene3D" id="2.60.120.200">
    <property type="match status" value="1"/>
</dbReference>
<feature type="domain" description="DUF1553" evidence="4">
    <location>
        <begin position="454"/>
        <end position="709"/>
    </location>
</feature>
<evidence type="ECO:0000256" key="1">
    <source>
        <dbReference type="SAM" id="MobiDB-lite"/>
    </source>
</evidence>
<dbReference type="InterPro" id="IPR022655">
    <property type="entry name" value="DUF1553"/>
</dbReference>
<protein>
    <submittedName>
        <fullName evidence="6">Planctomycete cytochrome C</fullName>
    </submittedName>
</protein>
<dbReference type="Proteomes" id="UP000320496">
    <property type="component" value="Chromosome"/>
</dbReference>
<feature type="chain" id="PRO_5021816214" evidence="2">
    <location>
        <begin position="30"/>
        <end position="998"/>
    </location>
</feature>
<evidence type="ECO:0000259" key="4">
    <source>
        <dbReference type="Pfam" id="PF07587"/>
    </source>
</evidence>
<evidence type="ECO:0000256" key="2">
    <source>
        <dbReference type="SAM" id="SignalP"/>
    </source>
</evidence>
<evidence type="ECO:0000259" key="3">
    <source>
        <dbReference type="Pfam" id="PF07583"/>
    </source>
</evidence>
<keyword evidence="7" id="KW-1185">Reference proteome</keyword>
<dbReference type="Pfam" id="PF07587">
    <property type="entry name" value="PSD1"/>
    <property type="match status" value="1"/>
</dbReference>
<dbReference type="InterPro" id="IPR013320">
    <property type="entry name" value="ConA-like_dom_sf"/>
</dbReference>
<dbReference type="EMBL" id="CP036275">
    <property type="protein sequence ID" value="QDU36983.1"/>
    <property type="molecule type" value="Genomic_DNA"/>
</dbReference>
<feature type="domain" description="DUF1549" evidence="3">
    <location>
        <begin position="171"/>
        <end position="373"/>
    </location>
</feature>
<accession>A0A517Z3D3</accession>
<dbReference type="SUPFAM" id="SSF49899">
    <property type="entry name" value="Concanavalin A-like lectins/glucanases"/>
    <property type="match status" value="1"/>
</dbReference>
<evidence type="ECO:0000259" key="5">
    <source>
        <dbReference type="Pfam" id="PF07635"/>
    </source>
</evidence>
<evidence type="ECO:0000313" key="6">
    <source>
        <dbReference type="EMBL" id="QDU36983.1"/>
    </source>
</evidence>
<dbReference type="Pfam" id="PF07635">
    <property type="entry name" value="PSCyt1"/>
    <property type="match status" value="1"/>
</dbReference>
<organism evidence="6 7">
    <name type="scientific">Maioricimonas rarisocia</name>
    <dbReference type="NCBI Taxonomy" id="2528026"/>
    <lineage>
        <taxon>Bacteria</taxon>
        <taxon>Pseudomonadati</taxon>
        <taxon>Planctomycetota</taxon>
        <taxon>Planctomycetia</taxon>
        <taxon>Planctomycetales</taxon>
        <taxon>Planctomycetaceae</taxon>
        <taxon>Maioricimonas</taxon>
    </lineage>
</organism>
<dbReference type="PANTHER" id="PTHR35889">
    <property type="entry name" value="CYCLOINULO-OLIGOSACCHARIDE FRUCTANOTRANSFERASE-RELATED"/>
    <property type="match status" value="1"/>
</dbReference>
<dbReference type="InterPro" id="IPR011444">
    <property type="entry name" value="DUF1549"/>
</dbReference>
<evidence type="ECO:0000313" key="7">
    <source>
        <dbReference type="Proteomes" id="UP000320496"/>
    </source>
</evidence>
<sequence length="998" mass="111448" precursor="true">MTSRPAALIRTGISVLVLLLLMPPLQAAAQPAEIDFNRDVAPILVSRCLECHHQNEAAGGLVLSSAEGITRGGDSGAAITPGNVDESLLHQRVADGEMPPERKGQPQPLPPNEVRILGQWIRAGAPWPASRELDLYERTSDVRGGRDWWSLQPITRPAVPQVRNQNRVANPIDAFILAQLERKEMQPAPLADRRTLIRRLCIDLVGLPPTAEQIATFEQDAAPDAWERLVDRLLKSPHFGERWARHWLDVVRFAETSGYERDQTKPFAWKYRDWVVQAFNDDLPYDRFILEQLAGDELPDRTERSVIGTGFLRLGTWNDEPNDPQDYKYERLEDLVHATSSAFLSMTVKCARCHDHKFDPIPQLDYYRIAAAFWPGPIEPRDRKLLGGPSADELGIADVLGWTDVTTSPAPLHLLRNGERHHPLQEVVPASLTLVPDLFREFEAPPAESDTTQRRLQLARWIARPDNPLTAHVIVNRLWQHHFGEGLVRSPNNFGFTGEQPTHPELLDWLASELIANGWRLKPLHRLMVTSTTYRQASVHPDWATYAERDFGNQLWWRAERRRVDAETLRDSLLAASGELDLQIGGPSFRPSITPEALEGLSRKASAWEASPEEEQHRRSLYIFMQRSLLPPIMTTFDLPDTTLPCGQRDATTVAPQALSLLNNDFVHRRSLALARQAIDPADAPSDQAAHIWRTVYGRDPEPTELVAALGHVTRQRKRFADPPGTPSEKPAWRTAGASPVTGGLVLALDAGSGTILDDAGRLAGWQDASGKRHHASQTDADRRPVLVSDAINGQPAIRFDGQRRFLTLDGSLLTDDACSIFAVVTDTGPEGHREIISNWSGRDGNAGSSMFLGLTGTDSVRFSDNFSPAGTVDHSQGPFLLTAVNGTDYAAVWQNVTELARRSQPLAPRRLDTPWVIGQQGNIDGEYWTGDIAAIRVYDRALTEDERHRVWNELIGRYQLPAEIAETEEPELHDPELLAWASLCVVLFNSNEFLYID</sequence>